<feature type="non-terminal residue" evidence="1">
    <location>
        <position position="69"/>
    </location>
</feature>
<dbReference type="AlphaFoldDB" id="A0A4Y2IAJ6"/>
<dbReference type="EMBL" id="BGPR01262071">
    <property type="protein sequence ID" value="GBM74442.1"/>
    <property type="molecule type" value="Genomic_DNA"/>
</dbReference>
<reference evidence="1 2" key="1">
    <citation type="journal article" date="2019" name="Sci. Rep.">
        <title>Orb-weaving spider Araneus ventricosus genome elucidates the spidroin gene catalogue.</title>
        <authorList>
            <person name="Kono N."/>
            <person name="Nakamura H."/>
            <person name="Ohtoshi R."/>
            <person name="Moran D.A.P."/>
            <person name="Shinohara A."/>
            <person name="Yoshida Y."/>
            <person name="Fujiwara M."/>
            <person name="Mori M."/>
            <person name="Tomita M."/>
            <person name="Arakawa K."/>
        </authorList>
    </citation>
    <scope>NUCLEOTIDE SEQUENCE [LARGE SCALE GENOMIC DNA]</scope>
</reference>
<evidence type="ECO:0000313" key="1">
    <source>
        <dbReference type="EMBL" id="GBM74442.1"/>
    </source>
</evidence>
<keyword evidence="2" id="KW-1185">Reference proteome</keyword>
<evidence type="ECO:0000313" key="2">
    <source>
        <dbReference type="Proteomes" id="UP000499080"/>
    </source>
</evidence>
<comment type="caution">
    <text evidence="1">The sequence shown here is derived from an EMBL/GenBank/DDBJ whole genome shotgun (WGS) entry which is preliminary data.</text>
</comment>
<protein>
    <submittedName>
        <fullName evidence="1">Uncharacterized protein</fullName>
    </submittedName>
</protein>
<organism evidence="1 2">
    <name type="scientific">Araneus ventricosus</name>
    <name type="common">Orbweaver spider</name>
    <name type="synonym">Epeira ventricosa</name>
    <dbReference type="NCBI Taxonomy" id="182803"/>
    <lineage>
        <taxon>Eukaryota</taxon>
        <taxon>Metazoa</taxon>
        <taxon>Ecdysozoa</taxon>
        <taxon>Arthropoda</taxon>
        <taxon>Chelicerata</taxon>
        <taxon>Arachnida</taxon>
        <taxon>Araneae</taxon>
        <taxon>Araneomorphae</taxon>
        <taxon>Entelegynae</taxon>
        <taxon>Araneoidea</taxon>
        <taxon>Araneidae</taxon>
        <taxon>Araneus</taxon>
    </lineage>
</organism>
<name>A0A4Y2IAJ6_ARAVE</name>
<gene>
    <name evidence="1" type="ORF">AVEN_22060_1</name>
</gene>
<proteinExistence type="predicted"/>
<sequence length="69" mass="8041">MEWEFPFNGTKASFGYAVPTRRWNTDVDQFTLKVLQENNLSPYTNVQVRFLPQVIPICFKIASSTEKKL</sequence>
<accession>A0A4Y2IAJ6</accession>
<dbReference type="Proteomes" id="UP000499080">
    <property type="component" value="Unassembled WGS sequence"/>
</dbReference>